<dbReference type="InterPro" id="IPR012340">
    <property type="entry name" value="NA-bd_OB-fold"/>
</dbReference>
<accession>A1HSC0</accession>
<dbReference type="Pfam" id="PF03726">
    <property type="entry name" value="PNPase"/>
    <property type="match status" value="1"/>
</dbReference>
<dbReference type="SUPFAM" id="SSF50249">
    <property type="entry name" value="Nucleic acid-binding proteins"/>
    <property type="match status" value="1"/>
</dbReference>
<dbReference type="InterPro" id="IPR036456">
    <property type="entry name" value="PNPase_PH_RNA-bd_sf"/>
</dbReference>
<dbReference type="Gene3D" id="3.30.1370.10">
    <property type="entry name" value="K Homology domain, type 1"/>
    <property type="match status" value="1"/>
</dbReference>
<dbReference type="InterPro" id="IPR012162">
    <property type="entry name" value="PNPase"/>
</dbReference>
<dbReference type="GO" id="GO:0000287">
    <property type="term" value="F:magnesium ion binding"/>
    <property type="evidence" value="ECO:0007669"/>
    <property type="project" value="UniProtKB-UniRule"/>
</dbReference>
<evidence type="ECO:0000256" key="2">
    <source>
        <dbReference type="ARBA" id="ARBA00007404"/>
    </source>
</evidence>
<dbReference type="SMART" id="SM00316">
    <property type="entry name" value="S1"/>
    <property type="match status" value="1"/>
</dbReference>
<dbReference type="InterPro" id="IPR020568">
    <property type="entry name" value="Ribosomal_Su5_D2-typ_SF"/>
</dbReference>
<dbReference type="InterPro" id="IPR015848">
    <property type="entry name" value="PNPase_PH_RNA-bd_bac/org-type"/>
</dbReference>
<protein>
    <recommendedName>
        <fullName evidence="9">Polyribonucleotide nucleotidyltransferase</fullName>
        <ecNumber evidence="9">2.7.7.8</ecNumber>
    </recommendedName>
    <alternativeName>
        <fullName evidence="9">Polynucleotide phosphorylase</fullName>
        <shortName evidence="9">PNPase</shortName>
    </alternativeName>
</protein>
<evidence type="ECO:0000256" key="6">
    <source>
        <dbReference type="ARBA" id="ARBA00022723"/>
    </source>
</evidence>
<dbReference type="InterPro" id="IPR001247">
    <property type="entry name" value="ExoRNase_PH_dom1"/>
</dbReference>
<comment type="function">
    <text evidence="9">Involved in mRNA degradation. Catalyzes the phosphorolysis of single-stranded polyribonucleotides processively in the 3'- to 5'-direction.</text>
</comment>
<proteinExistence type="inferred from homology"/>
<dbReference type="SUPFAM" id="SSF46915">
    <property type="entry name" value="Polynucleotide phosphorylase/guanosine pentaphosphate synthase (PNPase/GPSI), domain 3"/>
    <property type="match status" value="1"/>
</dbReference>
<dbReference type="CDD" id="cd11364">
    <property type="entry name" value="RNase_PH_PNPase_2"/>
    <property type="match status" value="1"/>
</dbReference>
<keyword evidence="5 9" id="KW-0548">Nucleotidyltransferase</keyword>
<dbReference type="PANTHER" id="PTHR11252">
    <property type="entry name" value="POLYRIBONUCLEOTIDE NUCLEOTIDYLTRANSFERASE"/>
    <property type="match status" value="1"/>
</dbReference>
<dbReference type="NCBIfam" id="NF008805">
    <property type="entry name" value="PRK11824.1"/>
    <property type="match status" value="1"/>
</dbReference>
<dbReference type="InterPro" id="IPR036345">
    <property type="entry name" value="ExoRNase_PH_dom2_sf"/>
</dbReference>
<dbReference type="GO" id="GO:0003723">
    <property type="term" value="F:RNA binding"/>
    <property type="evidence" value="ECO:0007669"/>
    <property type="project" value="UniProtKB-UniRule"/>
</dbReference>
<dbReference type="PANTHER" id="PTHR11252:SF0">
    <property type="entry name" value="POLYRIBONUCLEOTIDE NUCLEOTIDYLTRANSFERASE 1, MITOCHONDRIAL"/>
    <property type="match status" value="1"/>
</dbReference>
<dbReference type="GO" id="GO:0004654">
    <property type="term" value="F:polyribonucleotide nucleotidyltransferase activity"/>
    <property type="evidence" value="ECO:0007669"/>
    <property type="project" value="UniProtKB-UniRule"/>
</dbReference>
<gene>
    <name evidence="9" type="primary">pnp</name>
    <name evidence="11" type="ORF">TcarDRAFT_0589</name>
</gene>
<comment type="similarity">
    <text evidence="2 9">Belongs to the polyribonucleotide nucleotidyltransferase family.</text>
</comment>
<dbReference type="GO" id="GO:0006396">
    <property type="term" value="P:RNA processing"/>
    <property type="evidence" value="ECO:0007669"/>
    <property type="project" value="InterPro"/>
</dbReference>
<dbReference type="Gene3D" id="2.40.50.140">
    <property type="entry name" value="Nucleic acid-binding proteins"/>
    <property type="match status" value="1"/>
</dbReference>
<dbReference type="FunFam" id="3.30.1370.10:FF:000001">
    <property type="entry name" value="Polyribonucleotide nucleotidyltransferase"/>
    <property type="match status" value="1"/>
</dbReference>
<keyword evidence="3 9" id="KW-0963">Cytoplasm</keyword>
<evidence type="ECO:0000256" key="5">
    <source>
        <dbReference type="ARBA" id="ARBA00022695"/>
    </source>
</evidence>
<dbReference type="Pfam" id="PF03725">
    <property type="entry name" value="RNase_PH_C"/>
    <property type="match status" value="2"/>
</dbReference>
<dbReference type="GO" id="GO:0005829">
    <property type="term" value="C:cytosol"/>
    <property type="evidence" value="ECO:0007669"/>
    <property type="project" value="UniProtKB-ARBA"/>
</dbReference>
<dbReference type="SUPFAM" id="SSF54791">
    <property type="entry name" value="Eukaryotic type KH-domain (KH-domain type I)"/>
    <property type="match status" value="1"/>
</dbReference>
<dbReference type="SUPFAM" id="SSF55666">
    <property type="entry name" value="Ribonuclease PH domain 2-like"/>
    <property type="match status" value="2"/>
</dbReference>
<dbReference type="FunFam" id="2.40.50.140:FF:000023">
    <property type="entry name" value="Polyribonucleotide nucleotidyltransferase"/>
    <property type="match status" value="1"/>
</dbReference>
<keyword evidence="6 9" id="KW-0479">Metal-binding</keyword>
<evidence type="ECO:0000313" key="11">
    <source>
        <dbReference type="EMBL" id="EAX47081.1"/>
    </source>
</evidence>
<dbReference type="InterPro" id="IPR004087">
    <property type="entry name" value="KH_dom"/>
</dbReference>
<name>A1HSC0_9FIRM</name>
<dbReference type="SMART" id="SM00322">
    <property type="entry name" value="KH"/>
    <property type="match status" value="1"/>
</dbReference>
<evidence type="ECO:0000256" key="4">
    <source>
        <dbReference type="ARBA" id="ARBA00022679"/>
    </source>
</evidence>
<evidence type="ECO:0000256" key="9">
    <source>
        <dbReference type="HAMAP-Rule" id="MF_01595"/>
    </source>
</evidence>
<dbReference type="PIRSF" id="PIRSF005499">
    <property type="entry name" value="PNPase"/>
    <property type="match status" value="1"/>
</dbReference>
<dbReference type="CDD" id="cd02393">
    <property type="entry name" value="KH-I_PNPase"/>
    <property type="match status" value="1"/>
</dbReference>
<evidence type="ECO:0000313" key="12">
    <source>
        <dbReference type="Proteomes" id="UP000005139"/>
    </source>
</evidence>
<dbReference type="Proteomes" id="UP000005139">
    <property type="component" value="Unassembled WGS sequence"/>
</dbReference>
<dbReference type="SUPFAM" id="SSF54211">
    <property type="entry name" value="Ribosomal protein S5 domain 2-like"/>
    <property type="match status" value="2"/>
</dbReference>
<dbReference type="AlphaFoldDB" id="A1HSC0"/>
<organism evidence="11 12">
    <name type="scientific">Thermosinus carboxydivorans Nor1</name>
    <dbReference type="NCBI Taxonomy" id="401526"/>
    <lineage>
        <taxon>Bacteria</taxon>
        <taxon>Bacillati</taxon>
        <taxon>Bacillota</taxon>
        <taxon>Negativicutes</taxon>
        <taxon>Selenomonadales</taxon>
        <taxon>Sporomusaceae</taxon>
        <taxon>Thermosinus</taxon>
    </lineage>
</organism>
<dbReference type="eggNOG" id="COG1185">
    <property type="taxonomic scope" value="Bacteria"/>
</dbReference>
<dbReference type="CDD" id="cd11363">
    <property type="entry name" value="RNase_PH_PNPase_1"/>
    <property type="match status" value="1"/>
</dbReference>
<dbReference type="GO" id="GO:0006402">
    <property type="term" value="P:mRNA catabolic process"/>
    <property type="evidence" value="ECO:0007669"/>
    <property type="project" value="UniProtKB-UniRule"/>
</dbReference>
<dbReference type="InterPro" id="IPR027408">
    <property type="entry name" value="PNPase/RNase_PH_dom_sf"/>
</dbReference>
<dbReference type="Pfam" id="PF01138">
    <property type="entry name" value="RNase_PH"/>
    <property type="match status" value="2"/>
</dbReference>
<dbReference type="CDD" id="cd04472">
    <property type="entry name" value="S1_PNPase"/>
    <property type="match status" value="1"/>
</dbReference>
<sequence length="699" mass="76407">MQTFQMQLAGRALVVETGKMAKQANGAVLIRYGDTAVLVTATASAEPRQGIDFFPLTVDYEERLYSVGKIPGGFIKREGRPSEAAILAGRLIDRPIRPLFAEGFRNDVHVVATVLSVDQDNPPDIPAMIGASCALSISDIPFNGPIGGVRVGRVDGQFIINPTVEQQERSDLNLVVAGTKDAVLMVEAGANEVPEEAILDAITFGHDVIREIVAFQEKIVAEVGKPKREIPLYEVPPEIDAAVREYVTEKLKDAVTNPDKLMREEQIKQVKAEATEHFLVLYPDNAKDIAYVMQKVLKEIVRKMITIDKVRPDGRKLDEIRPISCEVGLLRRTHGSGLFTRGQTQVLTVTTLGAIGDEQILDGLGVEESKRYMHHYNFPAFSVGETRPARGPGRREIGHGALAERALLPVIPPETEFPYTIRLVSEVLESNGSTSMGSVCGSTLSLMDAGVPIKAPVSGVAMGLVKEGDHYTILTDIQGIEDALGDMDFKVAGTAKGVTAIQMDIKISGITKEILADALEQARRGRLFILDKMLEVIKEPRPELSPYAPRIITMEIDPDKIRDVIGPGGKTIKKIIDETGVTIDIEDDGKVFIAAVDVEAGKKAVRIIENLVRDVEVGGVYMGKVTRLMNFGAFVEILPGKEGLVHISQLARERVNKVEDVVKVGDEILVKVTEIDRQGRINLSRKELLKAERDSKSND</sequence>
<feature type="binding site" evidence="9">
    <location>
        <position position="482"/>
    </location>
    <ligand>
        <name>Mg(2+)</name>
        <dbReference type="ChEBI" id="CHEBI:18420"/>
    </ligand>
</feature>
<evidence type="ECO:0000259" key="10">
    <source>
        <dbReference type="PROSITE" id="PS50126"/>
    </source>
</evidence>
<dbReference type="RefSeq" id="WP_007289925.1">
    <property type="nucleotide sequence ID" value="NZ_AAWL01000015.1"/>
</dbReference>
<dbReference type="EMBL" id="AAWL01000015">
    <property type="protein sequence ID" value="EAX47081.1"/>
    <property type="molecule type" value="Genomic_DNA"/>
</dbReference>
<evidence type="ECO:0000256" key="1">
    <source>
        <dbReference type="ARBA" id="ARBA00004496"/>
    </source>
</evidence>
<comment type="catalytic activity">
    <reaction evidence="9">
        <text>RNA(n+1) + phosphate = RNA(n) + a ribonucleoside 5'-diphosphate</text>
        <dbReference type="Rhea" id="RHEA:22096"/>
        <dbReference type="Rhea" id="RHEA-COMP:14527"/>
        <dbReference type="Rhea" id="RHEA-COMP:17342"/>
        <dbReference type="ChEBI" id="CHEBI:43474"/>
        <dbReference type="ChEBI" id="CHEBI:57930"/>
        <dbReference type="ChEBI" id="CHEBI:140395"/>
        <dbReference type="EC" id="2.7.7.8"/>
    </reaction>
</comment>
<dbReference type="PROSITE" id="PS50084">
    <property type="entry name" value="KH_TYPE_1"/>
    <property type="match status" value="1"/>
</dbReference>
<dbReference type="Gene3D" id="3.30.230.70">
    <property type="entry name" value="GHMP Kinase, N-terminal domain"/>
    <property type="match status" value="2"/>
</dbReference>
<dbReference type="OrthoDB" id="9804305at2"/>
<dbReference type="Pfam" id="PF00575">
    <property type="entry name" value="S1"/>
    <property type="match status" value="1"/>
</dbReference>
<dbReference type="FunFam" id="3.30.230.70:FF:000002">
    <property type="entry name" value="Polyribonucleotide nucleotidyltransferase"/>
    <property type="match status" value="1"/>
</dbReference>
<keyword evidence="8 9" id="KW-0694">RNA-binding</keyword>
<keyword evidence="7 9" id="KW-0460">Magnesium</keyword>
<keyword evidence="12" id="KW-1185">Reference proteome</keyword>
<feature type="domain" description="S1 motif" evidence="10">
    <location>
        <begin position="618"/>
        <end position="686"/>
    </location>
</feature>
<dbReference type="InterPro" id="IPR015847">
    <property type="entry name" value="ExoRNase_PH_dom2"/>
</dbReference>
<dbReference type="InterPro" id="IPR036612">
    <property type="entry name" value="KH_dom_type_1_sf"/>
</dbReference>
<comment type="caution">
    <text evidence="11">The sequence shown here is derived from an EMBL/GenBank/DDBJ whole genome shotgun (WGS) entry which is preliminary data.</text>
</comment>
<dbReference type="HAMAP" id="MF_01595">
    <property type="entry name" value="PNPase"/>
    <property type="match status" value="1"/>
</dbReference>
<evidence type="ECO:0000256" key="7">
    <source>
        <dbReference type="ARBA" id="ARBA00022842"/>
    </source>
</evidence>
<dbReference type="FunFam" id="3.30.230.70:FF:000001">
    <property type="entry name" value="Polyribonucleotide nucleotidyltransferase"/>
    <property type="match status" value="1"/>
</dbReference>
<comment type="cofactor">
    <cofactor evidence="9">
        <name>Mg(2+)</name>
        <dbReference type="ChEBI" id="CHEBI:18420"/>
    </cofactor>
</comment>
<dbReference type="PROSITE" id="PS50126">
    <property type="entry name" value="S1"/>
    <property type="match status" value="1"/>
</dbReference>
<comment type="subcellular location">
    <subcellularLocation>
        <location evidence="1 9">Cytoplasm</location>
    </subcellularLocation>
</comment>
<feature type="binding site" evidence="9">
    <location>
        <position position="488"/>
    </location>
    <ligand>
        <name>Mg(2+)</name>
        <dbReference type="ChEBI" id="CHEBI:18420"/>
    </ligand>
</feature>
<reference evidence="11 12" key="1">
    <citation type="submission" date="2007-01" db="EMBL/GenBank/DDBJ databases">
        <title>Annotation of the draft genome assembly of Thermosinus carboxydivorans Nor1.</title>
        <authorList>
            <consortium name="US DOE Joint Genome Institute (JGI-ORNL)"/>
            <person name="Larimer F."/>
            <person name="Land M."/>
            <person name="Hauser L."/>
        </authorList>
    </citation>
    <scope>NUCLEOTIDE SEQUENCE [LARGE SCALE GENOMIC DNA]</scope>
    <source>
        <strain evidence="11 12">Nor1</strain>
    </source>
</reference>
<reference evidence="11 12" key="2">
    <citation type="submission" date="2007-01" db="EMBL/GenBank/DDBJ databases">
        <title>Sequencing of the draft genome and assembly of Thermosinus carboxydivorans Nor1.</title>
        <authorList>
            <consortium name="US DOE Joint Genome Institute (JGI-PGF)"/>
            <person name="Copeland A."/>
            <person name="Lucas S."/>
            <person name="Lapidus A."/>
            <person name="Barry K."/>
            <person name="Glavina del Rio T."/>
            <person name="Dalin E."/>
            <person name="Tice H."/>
            <person name="Bruce D."/>
            <person name="Pitluck S."/>
            <person name="Richardson P."/>
        </authorList>
    </citation>
    <scope>NUCLEOTIDE SEQUENCE [LARGE SCALE GENOMIC DNA]</scope>
    <source>
        <strain evidence="11 12">Nor1</strain>
    </source>
</reference>
<dbReference type="InterPro" id="IPR004088">
    <property type="entry name" value="KH_dom_type_1"/>
</dbReference>
<evidence type="ECO:0000256" key="8">
    <source>
        <dbReference type="ARBA" id="ARBA00022884"/>
    </source>
</evidence>
<keyword evidence="4 9" id="KW-0808">Transferase</keyword>
<dbReference type="GO" id="GO:0000175">
    <property type="term" value="F:3'-5'-RNA exonuclease activity"/>
    <property type="evidence" value="ECO:0007669"/>
    <property type="project" value="TreeGrafter"/>
</dbReference>
<dbReference type="Pfam" id="PF00013">
    <property type="entry name" value="KH_1"/>
    <property type="match status" value="1"/>
</dbReference>
<dbReference type="EC" id="2.7.7.8" evidence="9"/>
<dbReference type="NCBIfam" id="TIGR03591">
    <property type="entry name" value="polynuc_phos"/>
    <property type="match status" value="1"/>
</dbReference>
<dbReference type="InterPro" id="IPR003029">
    <property type="entry name" value="S1_domain"/>
</dbReference>
<evidence type="ECO:0000256" key="3">
    <source>
        <dbReference type="ARBA" id="ARBA00022490"/>
    </source>
</evidence>